<dbReference type="Gene3D" id="3.90.1150.10">
    <property type="entry name" value="Aspartate Aminotransferase, domain 1"/>
    <property type="match status" value="1"/>
</dbReference>
<evidence type="ECO:0000259" key="3">
    <source>
        <dbReference type="Pfam" id="PF00266"/>
    </source>
</evidence>
<evidence type="ECO:0000256" key="2">
    <source>
        <dbReference type="ARBA" id="ARBA00022898"/>
    </source>
</evidence>
<protein>
    <submittedName>
        <fullName evidence="4">Aminotransferase class V</fullName>
    </submittedName>
</protein>
<proteinExistence type="predicted"/>
<evidence type="ECO:0000313" key="4">
    <source>
        <dbReference type="EMBL" id="KZE39800.1"/>
    </source>
</evidence>
<dbReference type="InterPro" id="IPR015424">
    <property type="entry name" value="PyrdxlP-dep_Trfase"/>
</dbReference>
<keyword evidence="4" id="KW-0808">Transferase</keyword>
<dbReference type="RefSeq" id="WP_063177779.1">
    <property type="nucleotide sequence ID" value="NZ_LQNT01000001.1"/>
</dbReference>
<dbReference type="Gene3D" id="1.10.260.50">
    <property type="match status" value="1"/>
</dbReference>
<dbReference type="Proteomes" id="UP000076490">
    <property type="component" value="Unassembled WGS sequence"/>
</dbReference>
<comment type="cofactor">
    <cofactor evidence="1">
        <name>pyridoxal 5'-phosphate</name>
        <dbReference type="ChEBI" id="CHEBI:597326"/>
    </cofactor>
</comment>
<dbReference type="PANTHER" id="PTHR11601:SF50">
    <property type="entry name" value="CYSTEINE DESULFURASE ISCS 2-RELATED"/>
    <property type="match status" value="1"/>
</dbReference>
<keyword evidence="4" id="KW-0032">Aminotransferase</keyword>
<dbReference type="EMBL" id="LQNT01000001">
    <property type="protein sequence ID" value="KZE39800.1"/>
    <property type="molecule type" value="Genomic_DNA"/>
</dbReference>
<name>A0A161SV70_9BACL</name>
<gene>
    <name evidence="4" type="ORF">AV656_00460</name>
</gene>
<dbReference type="Gene3D" id="3.40.640.10">
    <property type="entry name" value="Type I PLP-dependent aspartate aminotransferase-like (Major domain)"/>
    <property type="match status" value="1"/>
</dbReference>
<comment type="caution">
    <text evidence="4">The sequence shown here is derived from an EMBL/GenBank/DDBJ whole genome shotgun (WGS) entry which is preliminary data.</text>
</comment>
<dbReference type="SUPFAM" id="SSF53383">
    <property type="entry name" value="PLP-dependent transferases"/>
    <property type="match status" value="1"/>
</dbReference>
<dbReference type="InterPro" id="IPR015421">
    <property type="entry name" value="PyrdxlP-dep_Trfase_major"/>
</dbReference>
<dbReference type="GO" id="GO:0008483">
    <property type="term" value="F:transaminase activity"/>
    <property type="evidence" value="ECO:0007669"/>
    <property type="project" value="UniProtKB-KW"/>
</dbReference>
<dbReference type="PIRSF" id="PIRSF005572">
    <property type="entry name" value="NifS"/>
    <property type="match status" value="1"/>
</dbReference>
<dbReference type="InterPro" id="IPR015422">
    <property type="entry name" value="PyrdxlP-dep_Trfase_small"/>
</dbReference>
<dbReference type="AlphaFoldDB" id="A0A161SV70"/>
<dbReference type="OrthoDB" id="9808002at2"/>
<sequence length="375" mass="40575">MIYFDNSATTMPDDRVLDTFIKSSKAFFANPSSLHRLGIEADRLLGRASEQVAELAGMPGGKVVFTSGGTEADNLALFGLARGNRNHGRKILISEIEHPAVLHSIPQLEAEGFEVGMIRVDRNGVIDLSDLDRKLTPDTSVVSIMHVNNETGAIQPLEEAGRLIRAKTRAVYHSDAVQSFGKITIPVSEAGPDAISVSAHKIHGIEGSGALILKKRHGLEPILFGGGQQGGLRSGTVPVAHAAALAKAMRLAVEELDQTPYAEWRSELIRYFGNFGKVKVLGSENNAPHILSVAIRGIKGEIAVNALQERDIYVSTSSACSSRSRKESHVLQAMGVPDDYRHGVIRISFGRMNSAGEIAQFKEVFTSFMETIERV</sequence>
<feature type="domain" description="Aminotransferase class V" evidence="3">
    <location>
        <begin position="2"/>
        <end position="361"/>
    </location>
</feature>
<dbReference type="PANTHER" id="PTHR11601">
    <property type="entry name" value="CYSTEINE DESULFURYLASE FAMILY MEMBER"/>
    <property type="match status" value="1"/>
</dbReference>
<keyword evidence="2" id="KW-0663">Pyridoxal phosphate</keyword>
<dbReference type="InterPro" id="IPR016454">
    <property type="entry name" value="Cysteine_dSase"/>
</dbReference>
<dbReference type="InterPro" id="IPR000192">
    <property type="entry name" value="Aminotrans_V_dom"/>
</dbReference>
<dbReference type="Pfam" id="PF00266">
    <property type="entry name" value="Aminotran_5"/>
    <property type="match status" value="1"/>
</dbReference>
<accession>A0A161SV70</accession>
<organism evidence="4 5">
    <name type="scientific">Bhargavaea cecembensis</name>
    <dbReference type="NCBI Taxonomy" id="394098"/>
    <lineage>
        <taxon>Bacteria</taxon>
        <taxon>Bacillati</taxon>
        <taxon>Bacillota</taxon>
        <taxon>Bacilli</taxon>
        <taxon>Bacillales</taxon>
        <taxon>Caryophanaceae</taxon>
        <taxon>Bhargavaea</taxon>
    </lineage>
</organism>
<evidence type="ECO:0000313" key="5">
    <source>
        <dbReference type="Proteomes" id="UP000076490"/>
    </source>
</evidence>
<reference evidence="4 5" key="1">
    <citation type="submission" date="2016-01" db="EMBL/GenBank/DDBJ databases">
        <title>Whole genome sequencing of Bhargavaea cecembensis T14.</title>
        <authorList>
            <person name="Hong K.W."/>
        </authorList>
    </citation>
    <scope>NUCLEOTIDE SEQUENCE [LARGE SCALE GENOMIC DNA]</scope>
    <source>
        <strain evidence="4 5">T14</strain>
    </source>
</reference>
<evidence type="ECO:0000256" key="1">
    <source>
        <dbReference type="ARBA" id="ARBA00001933"/>
    </source>
</evidence>